<comment type="similarity">
    <text evidence="1">Belongs to the LysR transcriptional regulatory family.</text>
</comment>
<dbReference type="GO" id="GO:0003700">
    <property type="term" value="F:DNA-binding transcription factor activity"/>
    <property type="evidence" value="ECO:0007669"/>
    <property type="project" value="InterPro"/>
</dbReference>
<dbReference type="SUPFAM" id="SSF53850">
    <property type="entry name" value="Periplasmic binding protein-like II"/>
    <property type="match status" value="1"/>
</dbReference>
<dbReference type="InterPro" id="IPR036388">
    <property type="entry name" value="WH-like_DNA-bd_sf"/>
</dbReference>
<name>A0A9D1HN56_9FIRM</name>
<dbReference type="InterPro" id="IPR000847">
    <property type="entry name" value="LysR_HTH_N"/>
</dbReference>
<dbReference type="SUPFAM" id="SSF46785">
    <property type="entry name" value="Winged helix' DNA-binding domain"/>
    <property type="match status" value="1"/>
</dbReference>
<comment type="caution">
    <text evidence="6">The sequence shown here is derived from an EMBL/GenBank/DDBJ whole genome shotgun (WGS) entry which is preliminary data.</text>
</comment>
<dbReference type="InterPro" id="IPR036390">
    <property type="entry name" value="WH_DNA-bd_sf"/>
</dbReference>
<protein>
    <submittedName>
        <fullName evidence="6">LysR family transcriptional regulator</fullName>
    </submittedName>
</protein>
<dbReference type="PROSITE" id="PS50931">
    <property type="entry name" value="HTH_LYSR"/>
    <property type="match status" value="1"/>
</dbReference>
<dbReference type="GO" id="GO:0003677">
    <property type="term" value="F:DNA binding"/>
    <property type="evidence" value="ECO:0007669"/>
    <property type="project" value="UniProtKB-KW"/>
</dbReference>
<dbReference type="PANTHER" id="PTHR30346">
    <property type="entry name" value="TRANSCRIPTIONAL DUAL REGULATOR HCAR-RELATED"/>
    <property type="match status" value="1"/>
</dbReference>
<evidence type="ECO:0000259" key="5">
    <source>
        <dbReference type="PROSITE" id="PS50931"/>
    </source>
</evidence>
<organism evidence="6 7">
    <name type="scientific">Candidatus Fimiplasma intestinipullorum</name>
    <dbReference type="NCBI Taxonomy" id="2840825"/>
    <lineage>
        <taxon>Bacteria</taxon>
        <taxon>Bacillati</taxon>
        <taxon>Bacillota</taxon>
        <taxon>Clostridia</taxon>
        <taxon>Eubacteriales</taxon>
        <taxon>Candidatus Fimiplasma</taxon>
    </lineage>
</organism>
<sequence>MLELYQLEQLVTIANEGTISKAAEKLMISQPGLTRSIQRLEEDLELKLFDRQKNKITLNDNGKMAVQYARDILERTDRMVKELRKFDRLNQTIHIGSQAPAPAWGISYLLKEKYPEMDIDYTVDSDETKLLDGLVNHDFTYIVLTHPLKLKDMTCTSLFKENLYLSVPPAHPLAPFKEIAFADLNGQSVLLLSHIGFWNAICQKMIPQSHLLFQDDTSIFNELTRMSALPNFRSNVTLVREGEQNRVAVPITDPEAHVQYYGICSRENQKRFAFLKQALDELDWTKTREYHELV</sequence>
<dbReference type="GO" id="GO:0032993">
    <property type="term" value="C:protein-DNA complex"/>
    <property type="evidence" value="ECO:0007669"/>
    <property type="project" value="TreeGrafter"/>
</dbReference>
<evidence type="ECO:0000256" key="3">
    <source>
        <dbReference type="ARBA" id="ARBA00023125"/>
    </source>
</evidence>
<feature type="domain" description="HTH lysR-type" evidence="5">
    <location>
        <begin position="2"/>
        <end position="59"/>
    </location>
</feature>
<accession>A0A9D1HN56</accession>
<dbReference type="PRINTS" id="PR00039">
    <property type="entry name" value="HTHLYSR"/>
</dbReference>
<evidence type="ECO:0000256" key="2">
    <source>
        <dbReference type="ARBA" id="ARBA00023015"/>
    </source>
</evidence>
<keyword evidence="2" id="KW-0805">Transcription regulation</keyword>
<dbReference type="Pfam" id="PF03466">
    <property type="entry name" value="LysR_substrate"/>
    <property type="match status" value="1"/>
</dbReference>
<keyword evidence="3" id="KW-0238">DNA-binding</keyword>
<keyword evidence="4" id="KW-0804">Transcription</keyword>
<proteinExistence type="inferred from homology"/>
<gene>
    <name evidence="6" type="ORF">IAD15_03790</name>
</gene>
<evidence type="ECO:0000313" key="7">
    <source>
        <dbReference type="Proteomes" id="UP000824175"/>
    </source>
</evidence>
<dbReference type="EMBL" id="DVMJ01000029">
    <property type="protein sequence ID" value="HIU13171.1"/>
    <property type="molecule type" value="Genomic_DNA"/>
</dbReference>
<reference evidence="6" key="2">
    <citation type="journal article" date="2021" name="PeerJ">
        <title>Extensive microbial diversity within the chicken gut microbiome revealed by metagenomics and culture.</title>
        <authorList>
            <person name="Gilroy R."/>
            <person name="Ravi A."/>
            <person name="Getino M."/>
            <person name="Pursley I."/>
            <person name="Horton D.L."/>
            <person name="Alikhan N.F."/>
            <person name="Baker D."/>
            <person name="Gharbi K."/>
            <person name="Hall N."/>
            <person name="Watson M."/>
            <person name="Adriaenssens E.M."/>
            <person name="Foster-Nyarko E."/>
            <person name="Jarju S."/>
            <person name="Secka A."/>
            <person name="Antonio M."/>
            <person name="Oren A."/>
            <person name="Chaudhuri R.R."/>
            <person name="La Ragione R."/>
            <person name="Hildebrand F."/>
            <person name="Pallen M.J."/>
        </authorList>
    </citation>
    <scope>NUCLEOTIDE SEQUENCE</scope>
    <source>
        <strain evidence="6">CHK195-11698</strain>
    </source>
</reference>
<evidence type="ECO:0000256" key="4">
    <source>
        <dbReference type="ARBA" id="ARBA00023163"/>
    </source>
</evidence>
<dbReference type="InterPro" id="IPR005119">
    <property type="entry name" value="LysR_subst-bd"/>
</dbReference>
<dbReference type="FunFam" id="1.10.10.10:FF:000001">
    <property type="entry name" value="LysR family transcriptional regulator"/>
    <property type="match status" value="1"/>
</dbReference>
<reference evidence="6" key="1">
    <citation type="submission" date="2020-10" db="EMBL/GenBank/DDBJ databases">
        <authorList>
            <person name="Gilroy R."/>
        </authorList>
    </citation>
    <scope>NUCLEOTIDE SEQUENCE</scope>
    <source>
        <strain evidence="6">CHK195-11698</strain>
    </source>
</reference>
<evidence type="ECO:0000256" key="1">
    <source>
        <dbReference type="ARBA" id="ARBA00009437"/>
    </source>
</evidence>
<dbReference type="Gene3D" id="3.40.190.290">
    <property type="match status" value="1"/>
</dbReference>
<dbReference type="AlphaFoldDB" id="A0A9D1HN56"/>
<dbReference type="Pfam" id="PF00126">
    <property type="entry name" value="HTH_1"/>
    <property type="match status" value="1"/>
</dbReference>
<dbReference type="Proteomes" id="UP000824175">
    <property type="component" value="Unassembled WGS sequence"/>
</dbReference>
<dbReference type="PANTHER" id="PTHR30346:SF28">
    <property type="entry name" value="HTH-TYPE TRANSCRIPTIONAL REGULATOR CYNR"/>
    <property type="match status" value="1"/>
</dbReference>
<evidence type="ECO:0000313" key="6">
    <source>
        <dbReference type="EMBL" id="HIU13171.1"/>
    </source>
</evidence>
<dbReference type="Gene3D" id="1.10.10.10">
    <property type="entry name" value="Winged helix-like DNA-binding domain superfamily/Winged helix DNA-binding domain"/>
    <property type="match status" value="1"/>
</dbReference>